<dbReference type="SUPFAM" id="SSF69318">
    <property type="entry name" value="Integrin alpha N-terminal domain"/>
    <property type="match status" value="1"/>
</dbReference>
<accession>A0ABX8B2Q1</accession>
<protein>
    <recommendedName>
        <fullName evidence="5">VCBS repeat-containing protein</fullName>
    </recommendedName>
</protein>
<evidence type="ECO:0000313" key="3">
    <source>
        <dbReference type="EMBL" id="QUV94005.1"/>
    </source>
</evidence>
<organism evidence="3 4">
    <name type="scientific">Chloracidobacterium sp. N</name>
    <dbReference type="NCBI Taxonomy" id="2821540"/>
    <lineage>
        <taxon>Bacteria</taxon>
        <taxon>Pseudomonadati</taxon>
        <taxon>Acidobacteriota</taxon>
        <taxon>Terriglobia</taxon>
        <taxon>Terriglobales</taxon>
        <taxon>Acidobacteriaceae</taxon>
        <taxon>Chloracidobacterium</taxon>
        <taxon>Chloracidobacterium aggregatum</taxon>
    </lineage>
</organism>
<proteinExistence type="predicted"/>
<evidence type="ECO:0000256" key="1">
    <source>
        <dbReference type="SAM" id="MobiDB-lite"/>
    </source>
</evidence>
<name>A0ABX8B2Q1_9BACT</name>
<evidence type="ECO:0000313" key="4">
    <source>
        <dbReference type="Proteomes" id="UP000677668"/>
    </source>
</evidence>
<feature type="chain" id="PRO_5047349117" description="VCBS repeat-containing protein" evidence="2">
    <location>
        <begin position="30"/>
        <end position="221"/>
    </location>
</feature>
<gene>
    <name evidence="3" type="ORF">J8C05_00630</name>
</gene>
<dbReference type="Proteomes" id="UP000677668">
    <property type="component" value="Chromosome 1"/>
</dbReference>
<dbReference type="RefSeq" id="WP_211422332.1">
    <property type="nucleotide sequence ID" value="NZ_CP072642.1"/>
</dbReference>
<evidence type="ECO:0008006" key="5">
    <source>
        <dbReference type="Google" id="ProtNLM"/>
    </source>
</evidence>
<keyword evidence="4" id="KW-1185">Reference proteome</keyword>
<dbReference type="InterPro" id="IPR028994">
    <property type="entry name" value="Integrin_alpha_N"/>
</dbReference>
<evidence type="ECO:0000256" key="2">
    <source>
        <dbReference type="SAM" id="SignalP"/>
    </source>
</evidence>
<feature type="signal peptide" evidence="2">
    <location>
        <begin position="1"/>
        <end position="29"/>
    </location>
</feature>
<keyword evidence="2" id="KW-0732">Signal</keyword>
<sequence>MVFRRRWHPIWLFCLALASLPGLSFLASRADTTTRPPASLAHQTVPAGPVGHVITHLDGDHLPDTISGRTTAGGRYLIEVRLSSQPNKVTITANGVGFAVQDVNADSLVDLLVADGLGGRFIHLENDGHGVFTPCVTREPLHQSGPEPTDSATAADWLTKSTRPPQPALIFWRLVFTALDIEPHRAWFCLYRNRTPYESVAGCPSRAPPSTPTLTPQTTPI</sequence>
<dbReference type="EMBL" id="CP072642">
    <property type="protein sequence ID" value="QUV94005.1"/>
    <property type="molecule type" value="Genomic_DNA"/>
</dbReference>
<feature type="region of interest" description="Disordered" evidence="1">
    <location>
        <begin position="201"/>
        <end position="221"/>
    </location>
</feature>
<reference evidence="3 4" key="1">
    <citation type="submission" date="2021-03" db="EMBL/GenBank/DDBJ databases">
        <title>Genomic and phenotypic characterization of Chloracidobacterium isolates provides evidence for multiple species.</title>
        <authorList>
            <person name="Saini M.K."/>
            <person name="Costas A.M.G."/>
            <person name="Tank M."/>
            <person name="Bryant D.A."/>
        </authorList>
    </citation>
    <scope>NUCLEOTIDE SEQUENCE [LARGE SCALE GENOMIC DNA]</scope>
    <source>
        <strain evidence="3 4">N</strain>
    </source>
</reference>
<feature type="compositionally biased region" description="Low complexity" evidence="1">
    <location>
        <begin position="212"/>
        <end position="221"/>
    </location>
</feature>